<proteinExistence type="predicted"/>
<keyword evidence="3" id="KW-1185">Reference proteome</keyword>
<evidence type="ECO:0000313" key="3">
    <source>
        <dbReference type="Proteomes" id="UP001283361"/>
    </source>
</evidence>
<comment type="caution">
    <text evidence="2">The sequence shown here is derived from an EMBL/GenBank/DDBJ whole genome shotgun (WGS) entry which is preliminary data.</text>
</comment>
<feature type="region of interest" description="Disordered" evidence="1">
    <location>
        <begin position="48"/>
        <end position="67"/>
    </location>
</feature>
<organism evidence="2 3">
    <name type="scientific">Elysia crispata</name>
    <name type="common">lettuce slug</name>
    <dbReference type="NCBI Taxonomy" id="231223"/>
    <lineage>
        <taxon>Eukaryota</taxon>
        <taxon>Metazoa</taxon>
        <taxon>Spiralia</taxon>
        <taxon>Lophotrochozoa</taxon>
        <taxon>Mollusca</taxon>
        <taxon>Gastropoda</taxon>
        <taxon>Heterobranchia</taxon>
        <taxon>Euthyneura</taxon>
        <taxon>Panpulmonata</taxon>
        <taxon>Sacoglossa</taxon>
        <taxon>Placobranchoidea</taxon>
        <taxon>Plakobranchidae</taxon>
        <taxon>Elysia</taxon>
    </lineage>
</organism>
<protein>
    <submittedName>
        <fullName evidence="2">Uncharacterized protein</fullName>
    </submittedName>
</protein>
<gene>
    <name evidence="2" type="ORF">RRG08_008480</name>
</gene>
<dbReference type="Proteomes" id="UP001283361">
    <property type="component" value="Unassembled WGS sequence"/>
</dbReference>
<reference evidence="2" key="1">
    <citation type="journal article" date="2023" name="G3 (Bethesda)">
        <title>A reference genome for the long-term kleptoplast-retaining sea slug Elysia crispata morphotype clarki.</title>
        <authorList>
            <person name="Eastman K.E."/>
            <person name="Pendleton A.L."/>
            <person name="Shaikh M.A."/>
            <person name="Suttiyut T."/>
            <person name="Ogas R."/>
            <person name="Tomko P."/>
            <person name="Gavelis G."/>
            <person name="Widhalm J.R."/>
            <person name="Wisecaver J.H."/>
        </authorList>
    </citation>
    <scope>NUCLEOTIDE SEQUENCE</scope>
    <source>
        <strain evidence="2">ECLA1</strain>
    </source>
</reference>
<name>A0AAE0Z8E6_9GAST</name>
<sequence length="129" mass="14306">MLLLELNSKEEITDRTPLLLYEERYEPRCCYMKSASAYYRPLYNLSPVSHTPPPPPPPPPSSCLSATKTCSNQAGVRQIESLSNASMDINTVPSFPCEKSSTSLTTRGCRSLGGELFFLSFVLLSVLIR</sequence>
<accession>A0AAE0Z8E6</accession>
<evidence type="ECO:0000256" key="1">
    <source>
        <dbReference type="SAM" id="MobiDB-lite"/>
    </source>
</evidence>
<dbReference type="AlphaFoldDB" id="A0AAE0Z8E6"/>
<dbReference type="EMBL" id="JAWDGP010004422">
    <property type="protein sequence ID" value="KAK3764600.1"/>
    <property type="molecule type" value="Genomic_DNA"/>
</dbReference>
<evidence type="ECO:0000313" key="2">
    <source>
        <dbReference type="EMBL" id="KAK3764600.1"/>
    </source>
</evidence>
<feature type="compositionally biased region" description="Pro residues" evidence="1">
    <location>
        <begin position="50"/>
        <end position="61"/>
    </location>
</feature>